<sequence length="182" mass="20784">MNTSALKCLSGSISKFRIVHKNCISITQLPVDFVNTRGFVTKLCSTSRSYHTCLKLHQNYSAIPEDISTVKEISADTGYKNIVKLEPRMQMIYTCKKCSTRSIAEFEKSSYERGVVIVTCPGCKNNHLVADHLGYFDHIPNRKIEDEGGAKRVTQQELSEEDLKRLQDHIDRKKEKDQQKDN</sequence>
<name>A0AAW2Z0A0_9EUKA</name>
<gene>
    <name evidence="7" type="ORF">AKO1_013057</name>
</gene>
<protein>
    <recommendedName>
        <fullName evidence="6">DNL-type domain-containing protein</fullName>
    </recommendedName>
</protein>
<evidence type="ECO:0000256" key="1">
    <source>
        <dbReference type="ARBA" id="ARBA00022723"/>
    </source>
</evidence>
<feature type="domain" description="DNL-type" evidence="6">
    <location>
        <begin position="84"/>
        <end position="182"/>
    </location>
</feature>
<evidence type="ECO:0000259" key="6">
    <source>
        <dbReference type="PROSITE" id="PS51501"/>
    </source>
</evidence>
<dbReference type="PROSITE" id="PS51501">
    <property type="entry name" value="ZF_DNL"/>
    <property type="match status" value="1"/>
</dbReference>
<dbReference type="Proteomes" id="UP001431209">
    <property type="component" value="Unassembled WGS sequence"/>
</dbReference>
<dbReference type="GO" id="GO:0050821">
    <property type="term" value="P:protein stabilization"/>
    <property type="evidence" value="ECO:0007669"/>
    <property type="project" value="TreeGrafter"/>
</dbReference>
<comment type="caution">
    <text evidence="7">The sequence shown here is derived from an EMBL/GenBank/DDBJ whole genome shotgun (WGS) entry which is preliminary data.</text>
</comment>
<keyword evidence="8" id="KW-1185">Reference proteome</keyword>
<dbReference type="InterPro" id="IPR007853">
    <property type="entry name" value="Znf_DNL-typ"/>
</dbReference>
<dbReference type="AlphaFoldDB" id="A0AAW2Z0A0"/>
<dbReference type="Pfam" id="PF05180">
    <property type="entry name" value="zf-DNL"/>
    <property type="match status" value="1"/>
</dbReference>
<keyword evidence="3" id="KW-0862">Zinc</keyword>
<dbReference type="GO" id="GO:0005739">
    <property type="term" value="C:mitochondrion"/>
    <property type="evidence" value="ECO:0007669"/>
    <property type="project" value="TreeGrafter"/>
</dbReference>
<dbReference type="PANTHER" id="PTHR20922:SF13">
    <property type="entry name" value="DNL-TYPE ZINC FINGER PROTEIN"/>
    <property type="match status" value="1"/>
</dbReference>
<feature type="region of interest" description="Disordered" evidence="5">
    <location>
        <begin position="147"/>
        <end position="182"/>
    </location>
</feature>
<accession>A0AAW2Z0A0</accession>
<dbReference type="PANTHER" id="PTHR20922">
    <property type="entry name" value="DNL-TYPE ZINC FINGER PROTEIN"/>
    <property type="match status" value="1"/>
</dbReference>
<keyword evidence="1" id="KW-0479">Metal-binding</keyword>
<proteinExistence type="predicted"/>
<evidence type="ECO:0000313" key="8">
    <source>
        <dbReference type="Proteomes" id="UP001431209"/>
    </source>
</evidence>
<evidence type="ECO:0000256" key="3">
    <source>
        <dbReference type="ARBA" id="ARBA00022833"/>
    </source>
</evidence>
<dbReference type="GO" id="GO:0008270">
    <property type="term" value="F:zinc ion binding"/>
    <property type="evidence" value="ECO:0007669"/>
    <property type="project" value="UniProtKB-KW"/>
</dbReference>
<keyword evidence="2 4" id="KW-0863">Zinc-finger</keyword>
<dbReference type="EMBL" id="JAOPGA020000847">
    <property type="protein sequence ID" value="KAL0482415.1"/>
    <property type="molecule type" value="Genomic_DNA"/>
</dbReference>
<reference evidence="7 8" key="1">
    <citation type="submission" date="2024-03" db="EMBL/GenBank/DDBJ databases">
        <title>The Acrasis kona genome and developmental transcriptomes reveal deep origins of eukaryotic multicellular pathways.</title>
        <authorList>
            <person name="Sheikh S."/>
            <person name="Fu C.-J."/>
            <person name="Brown M.W."/>
            <person name="Baldauf S.L."/>
        </authorList>
    </citation>
    <scope>NUCLEOTIDE SEQUENCE [LARGE SCALE GENOMIC DNA]</scope>
    <source>
        <strain evidence="7 8">ATCC MYA-3509</strain>
    </source>
</reference>
<organism evidence="7 8">
    <name type="scientific">Acrasis kona</name>
    <dbReference type="NCBI Taxonomy" id="1008807"/>
    <lineage>
        <taxon>Eukaryota</taxon>
        <taxon>Discoba</taxon>
        <taxon>Heterolobosea</taxon>
        <taxon>Tetramitia</taxon>
        <taxon>Eutetramitia</taxon>
        <taxon>Acrasidae</taxon>
        <taxon>Acrasis</taxon>
    </lineage>
</organism>
<dbReference type="GO" id="GO:0030150">
    <property type="term" value="P:protein import into mitochondrial matrix"/>
    <property type="evidence" value="ECO:0007669"/>
    <property type="project" value="TreeGrafter"/>
</dbReference>
<evidence type="ECO:0000313" key="7">
    <source>
        <dbReference type="EMBL" id="KAL0482415.1"/>
    </source>
</evidence>
<evidence type="ECO:0000256" key="4">
    <source>
        <dbReference type="PROSITE-ProRule" id="PRU00834"/>
    </source>
</evidence>
<evidence type="ECO:0000256" key="5">
    <source>
        <dbReference type="SAM" id="MobiDB-lite"/>
    </source>
</evidence>
<dbReference type="GO" id="GO:0006457">
    <property type="term" value="P:protein folding"/>
    <property type="evidence" value="ECO:0007669"/>
    <property type="project" value="TreeGrafter"/>
</dbReference>
<evidence type="ECO:0000256" key="2">
    <source>
        <dbReference type="ARBA" id="ARBA00022771"/>
    </source>
</evidence>
<feature type="compositionally biased region" description="Basic and acidic residues" evidence="5">
    <location>
        <begin position="161"/>
        <end position="182"/>
    </location>
</feature>
<dbReference type="InterPro" id="IPR024158">
    <property type="entry name" value="Mt_import_TIM15"/>
</dbReference>
<dbReference type="GO" id="GO:0051087">
    <property type="term" value="F:protein-folding chaperone binding"/>
    <property type="evidence" value="ECO:0007669"/>
    <property type="project" value="TreeGrafter"/>
</dbReference>